<dbReference type="PANTHER" id="PTHR33376">
    <property type="match status" value="1"/>
</dbReference>
<gene>
    <name evidence="3" type="ORF">Dpo_17c00390</name>
</gene>
<name>S0FRK2_9BACT</name>
<dbReference type="AlphaFoldDB" id="S0FRK2"/>
<evidence type="ECO:0000313" key="3">
    <source>
        <dbReference type="EMBL" id="EMS77335.1"/>
    </source>
</evidence>
<keyword evidence="1" id="KW-0732">Signal</keyword>
<dbReference type="InterPro" id="IPR038404">
    <property type="entry name" value="TRAP_DctP_sf"/>
</dbReference>
<evidence type="ECO:0000256" key="1">
    <source>
        <dbReference type="ARBA" id="ARBA00022729"/>
    </source>
</evidence>
<dbReference type="EMBL" id="APJX01000017">
    <property type="protein sequence ID" value="EMS77335.1"/>
    <property type="molecule type" value="Genomic_DNA"/>
</dbReference>
<feature type="transmembrane region" description="Helical" evidence="2">
    <location>
        <begin position="15"/>
        <end position="39"/>
    </location>
</feature>
<dbReference type="PANTHER" id="PTHR33376:SF4">
    <property type="entry name" value="SIALIC ACID-BINDING PERIPLASMIC PROTEIN SIAP"/>
    <property type="match status" value="1"/>
</dbReference>
<evidence type="ECO:0000256" key="2">
    <source>
        <dbReference type="SAM" id="Phobius"/>
    </source>
</evidence>
<dbReference type="Gene3D" id="3.40.190.170">
    <property type="entry name" value="Bacterial extracellular solute-binding protein, family 7"/>
    <property type="match status" value="1"/>
</dbReference>
<reference evidence="3 4" key="1">
    <citation type="journal article" date="2013" name="Genome Announc.">
        <title>Draft Genome Sequence of Desulfotignum phosphitoxidans DSM 13687 Strain FiPS-3.</title>
        <authorList>
            <person name="Poehlein A."/>
            <person name="Daniel R."/>
            <person name="Simeonova D.D."/>
        </authorList>
    </citation>
    <scope>NUCLEOTIDE SEQUENCE [LARGE SCALE GENOMIC DNA]</scope>
    <source>
        <strain evidence="3 4">DSM 13687</strain>
    </source>
</reference>
<dbReference type="InterPro" id="IPR018389">
    <property type="entry name" value="DctP_fam"/>
</dbReference>
<keyword evidence="2" id="KW-0812">Transmembrane</keyword>
<keyword evidence="4" id="KW-1185">Reference proteome</keyword>
<sequence length="363" mass="41656">MKDIRKMGDFISSRFFAILTQISALTYFAVILFLLTSLLSGSKDLMAAPKLLPIMRISVENTASHFQTRAVERFAQQLKTALDKRIDVQFFSNARLFRDADVIRALGQGKIEMAVPGTWHVTRYVPDVGVFQLPVFYGRSAQDIYSILDSPLGKNLNARIEKTLNFKVIGGWIDLGYAHLFGIRQQIRQHEDIEGLKVRVAGGLANKLRIQGLGGDPMIIPWPDLPDHIYRGRVDAVLTTYETIKSAQMWDMGVTSVFEDRQYFPQYVPLIRNSFWKRLPEDIQQIIMDLWENNIDDSRNLAADSQHQAKDRLLEEKVMVSKPLPKQMDAWRNRLIPLQDGFVKQLGIDPDLVRQVTRELERQ</sequence>
<dbReference type="Proteomes" id="UP000014216">
    <property type="component" value="Unassembled WGS sequence"/>
</dbReference>
<proteinExistence type="predicted"/>
<comment type="caution">
    <text evidence="3">The sequence shown here is derived from an EMBL/GenBank/DDBJ whole genome shotgun (WGS) entry which is preliminary data.</text>
</comment>
<dbReference type="Pfam" id="PF03480">
    <property type="entry name" value="DctP"/>
    <property type="match status" value="1"/>
</dbReference>
<accession>S0FRK2</accession>
<dbReference type="GO" id="GO:0055085">
    <property type="term" value="P:transmembrane transport"/>
    <property type="evidence" value="ECO:0007669"/>
    <property type="project" value="InterPro"/>
</dbReference>
<protein>
    <submittedName>
        <fullName evidence="3">Extracellular solute-binding protein, family 7</fullName>
    </submittedName>
</protein>
<keyword evidence="2" id="KW-1133">Transmembrane helix</keyword>
<dbReference type="NCBIfam" id="NF037995">
    <property type="entry name" value="TRAP_S1"/>
    <property type="match status" value="1"/>
</dbReference>
<organism evidence="3 4">
    <name type="scientific">Desulfotignum phosphitoxidans DSM 13687</name>
    <dbReference type="NCBI Taxonomy" id="1286635"/>
    <lineage>
        <taxon>Bacteria</taxon>
        <taxon>Pseudomonadati</taxon>
        <taxon>Thermodesulfobacteriota</taxon>
        <taxon>Desulfobacteria</taxon>
        <taxon>Desulfobacterales</taxon>
        <taxon>Desulfobacteraceae</taxon>
        <taxon>Desulfotignum</taxon>
    </lineage>
</organism>
<evidence type="ECO:0000313" key="4">
    <source>
        <dbReference type="Proteomes" id="UP000014216"/>
    </source>
</evidence>
<dbReference type="CDD" id="cd13605">
    <property type="entry name" value="PBP2_TRAP_DctP_like_2"/>
    <property type="match status" value="1"/>
</dbReference>
<keyword evidence="2" id="KW-0472">Membrane</keyword>